<evidence type="ECO:0000256" key="2">
    <source>
        <dbReference type="ARBA" id="ARBA00023136"/>
    </source>
</evidence>
<dbReference type="InterPro" id="IPR011990">
    <property type="entry name" value="TPR-like_helical_dom_sf"/>
</dbReference>
<evidence type="ECO:0000313" key="7">
    <source>
        <dbReference type="Proteomes" id="UP001257277"/>
    </source>
</evidence>
<evidence type="ECO:0000256" key="4">
    <source>
        <dbReference type="PROSITE-ProRule" id="PRU00473"/>
    </source>
</evidence>
<dbReference type="EMBL" id="JAVTTO010000002">
    <property type="protein sequence ID" value="MDT7831589.1"/>
    <property type="molecule type" value="Genomic_DNA"/>
</dbReference>
<dbReference type="InterPro" id="IPR006665">
    <property type="entry name" value="OmpA-like"/>
</dbReference>
<dbReference type="PANTHER" id="PTHR30329:SF21">
    <property type="entry name" value="LIPOPROTEIN YIAD-RELATED"/>
    <property type="match status" value="1"/>
</dbReference>
<name>A0ABU3LCY2_9FLAO</name>
<sequence>MKPTNKLVAIIVVFLATTVFSYGQTRQLERANKKYDEYEYINATDIYLKVAESGYQSEELYTRLSNALYFNSRYREAAKWYKKLYDLSRGDVSSDILLRYSQSLKAIGRSRQAAKMYDAFLKESKVLNDDLASAKDYLAIIEENSNRYKIDSLSINSDNIDFGAHMRDSVLYFSSTRSKRKSVKRIDTWTNEPFLNIYTATYDIETKSYEEPIELKGVINTKYHESTPVLTKDGKTMYFTRSNNSKKYNEDKNAIAQLKIYRATKIEGRWTNIEDLAINGETFSNAHPVLSPKEDRLFYVSNMAGGYGQTDLYYVDILANGSLGKPMNLGHKVNTKGRESFPFITSDYELYFSSDGHFGLGGYDVFYLDYGTKEKQLVNVGKPINSPRDDYAFSIDNLSKKGFFSSNRGKSDDIYSLVETKPIKEILEQEIHGLVTDKQTNVPITNSIVTVNNQDNEVVSEVRTDEIGRFTVSVNRFKIHTLLAQKKDYNPESIVISKKNENTNVHIQLGKNIEKVEEGVDIAKLLNVVIYFDFDKSDIREDAKVELEKVFVALKQYPMIKLDLRAHTDSKGEAVYNQRLSERRALAAMQYLLSKGISKDRLTAKGFGEKELTNACKDGVVCSEQEHQQNRRTEFIIVE</sequence>
<dbReference type="InterPro" id="IPR011659">
    <property type="entry name" value="WD40"/>
</dbReference>
<keyword evidence="3" id="KW-0998">Cell outer membrane</keyword>
<dbReference type="PRINTS" id="PR01021">
    <property type="entry name" value="OMPADOMAIN"/>
</dbReference>
<keyword evidence="7" id="KW-1185">Reference proteome</keyword>
<dbReference type="InterPro" id="IPR008969">
    <property type="entry name" value="CarboxyPept-like_regulatory"/>
</dbReference>
<dbReference type="Pfam" id="PF13620">
    <property type="entry name" value="CarboxypepD_reg"/>
    <property type="match status" value="1"/>
</dbReference>
<dbReference type="SUPFAM" id="SSF82171">
    <property type="entry name" value="DPP6 N-terminal domain-like"/>
    <property type="match status" value="1"/>
</dbReference>
<feature type="domain" description="OmpA-like" evidence="5">
    <location>
        <begin position="519"/>
        <end position="639"/>
    </location>
</feature>
<evidence type="ECO:0000313" key="6">
    <source>
        <dbReference type="EMBL" id="MDT7831589.1"/>
    </source>
</evidence>
<dbReference type="Gene3D" id="2.60.40.1120">
    <property type="entry name" value="Carboxypeptidase-like, regulatory domain"/>
    <property type="match status" value="1"/>
</dbReference>
<dbReference type="RefSeq" id="WP_349240849.1">
    <property type="nucleotide sequence ID" value="NZ_JAVTTO010000002.1"/>
</dbReference>
<accession>A0ABU3LCY2</accession>
<dbReference type="InterPro" id="IPR050330">
    <property type="entry name" value="Bact_OuterMem_StrucFunc"/>
</dbReference>
<dbReference type="Gene3D" id="3.30.1330.60">
    <property type="entry name" value="OmpA-like domain"/>
    <property type="match status" value="1"/>
</dbReference>
<reference evidence="6 7" key="1">
    <citation type="submission" date="2023-09" db="EMBL/GenBank/DDBJ databases">
        <title>Novel taxa isolated from Blanes Bay.</title>
        <authorList>
            <person name="Rey-Velasco X."/>
            <person name="Lucena T."/>
        </authorList>
    </citation>
    <scope>NUCLEOTIDE SEQUENCE [LARGE SCALE GENOMIC DNA]</scope>
    <source>
        <strain evidence="6 7">S356</strain>
    </source>
</reference>
<dbReference type="Pfam" id="PF07676">
    <property type="entry name" value="PD40"/>
    <property type="match status" value="1"/>
</dbReference>
<dbReference type="InterPro" id="IPR006664">
    <property type="entry name" value="OMP_bac"/>
</dbReference>
<gene>
    <name evidence="6" type="ORF">RQM59_04315</name>
</gene>
<evidence type="ECO:0000259" key="5">
    <source>
        <dbReference type="PROSITE" id="PS51123"/>
    </source>
</evidence>
<keyword evidence="2 4" id="KW-0472">Membrane</keyword>
<dbReference type="SUPFAM" id="SSF48452">
    <property type="entry name" value="TPR-like"/>
    <property type="match status" value="1"/>
</dbReference>
<dbReference type="PROSITE" id="PS51123">
    <property type="entry name" value="OMPA_2"/>
    <property type="match status" value="1"/>
</dbReference>
<protein>
    <submittedName>
        <fullName evidence="6">OmpA family protein</fullName>
    </submittedName>
</protein>
<organism evidence="6 7">
    <name type="scientific">Asprobacillus argus</name>
    <dbReference type="NCBI Taxonomy" id="3076534"/>
    <lineage>
        <taxon>Bacteria</taxon>
        <taxon>Pseudomonadati</taxon>
        <taxon>Bacteroidota</taxon>
        <taxon>Flavobacteriia</taxon>
        <taxon>Flavobacteriales</taxon>
        <taxon>Flavobacteriaceae</taxon>
        <taxon>Asprobacillus</taxon>
    </lineage>
</organism>
<dbReference type="InterPro" id="IPR036737">
    <property type="entry name" value="OmpA-like_sf"/>
</dbReference>
<dbReference type="Gene3D" id="1.25.40.10">
    <property type="entry name" value="Tetratricopeptide repeat domain"/>
    <property type="match status" value="1"/>
</dbReference>
<dbReference type="Proteomes" id="UP001257277">
    <property type="component" value="Unassembled WGS sequence"/>
</dbReference>
<evidence type="ECO:0000256" key="3">
    <source>
        <dbReference type="ARBA" id="ARBA00023237"/>
    </source>
</evidence>
<dbReference type="Pfam" id="PF00691">
    <property type="entry name" value="OmpA"/>
    <property type="match status" value="1"/>
</dbReference>
<evidence type="ECO:0000256" key="1">
    <source>
        <dbReference type="ARBA" id="ARBA00004442"/>
    </source>
</evidence>
<comment type="subcellular location">
    <subcellularLocation>
        <location evidence="1">Cell outer membrane</location>
    </subcellularLocation>
</comment>
<proteinExistence type="predicted"/>
<dbReference type="SUPFAM" id="SSF49464">
    <property type="entry name" value="Carboxypeptidase regulatory domain-like"/>
    <property type="match status" value="1"/>
</dbReference>
<dbReference type="SUPFAM" id="SSF103088">
    <property type="entry name" value="OmpA-like"/>
    <property type="match status" value="1"/>
</dbReference>
<dbReference type="PANTHER" id="PTHR30329">
    <property type="entry name" value="STATOR ELEMENT OF FLAGELLAR MOTOR COMPLEX"/>
    <property type="match status" value="1"/>
</dbReference>
<dbReference type="CDD" id="cd07185">
    <property type="entry name" value="OmpA_C-like"/>
    <property type="match status" value="1"/>
</dbReference>
<comment type="caution">
    <text evidence="6">The sequence shown here is derived from an EMBL/GenBank/DDBJ whole genome shotgun (WGS) entry which is preliminary data.</text>
</comment>